<dbReference type="InterPro" id="IPR044169">
    <property type="entry name" value="PI21"/>
</dbReference>
<sequence length="196" mass="21585">MPTVAVTLAKSCCRCRVKLEKILCIIQEGCGFVFDKVEYDKDGKVMITGTFDAIDLCCKIKCKARCFVTKVEIVPPKKEEPKKKDDEKKPETKVIPCPYPYPYPYPCLQPQPCPSTTTTCPTPPPDTSCSCGFCKPKPVCPPKICCPPPPVVCPPPPPTWCPPPPPPCPYPPTCRPPACGYPRDCYQEPDGTCTVM</sequence>
<gene>
    <name evidence="1" type="ORF">HU200_027091</name>
</gene>
<protein>
    <submittedName>
        <fullName evidence="1">Uncharacterized protein</fullName>
    </submittedName>
</protein>
<dbReference type="OrthoDB" id="695195at2759"/>
<accession>A0A835ER80</accession>
<evidence type="ECO:0000313" key="2">
    <source>
        <dbReference type="Proteomes" id="UP000636709"/>
    </source>
</evidence>
<dbReference type="GO" id="GO:1900150">
    <property type="term" value="P:regulation of defense response to fungus"/>
    <property type="evidence" value="ECO:0007669"/>
    <property type="project" value="InterPro"/>
</dbReference>
<organism evidence="1 2">
    <name type="scientific">Digitaria exilis</name>
    <dbReference type="NCBI Taxonomy" id="1010633"/>
    <lineage>
        <taxon>Eukaryota</taxon>
        <taxon>Viridiplantae</taxon>
        <taxon>Streptophyta</taxon>
        <taxon>Embryophyta</taxon>
        <taxon>Tracheophyta</taxon>
        <taxon>Spermatophyta</taxon>
        <taxon>Magnoliopsida</taxon>
        <taxon>Liliopsida</taxon>
        <taxon>Poales</taxon>
        <taxon>Poaceae</taxon>
        <taxon>PACMAD clade</taxon>
        <taxon>Panicoideae</taxon>
        <taxon>Panicodae</taxon>
        <taxon>Paniceae</taxon>
        <taxon>Anthephorinae</taxon>
        <taxon>Digitaria</taxon>
    </lineage>
</organism>
<reference evidence="1" key="1">
    <citation type="submission" date="2020-07" db="EMBL/GenBank/DDBJ databases">
        <title>Genome sequence and genetic diversity analysis of an under-domesticated orphan crop, white fonio (Digitaria exilis).</title>
        <authorList>
            <person name="Bennetzen J.L."/>
            <person name="Chen S."/>
            <person name="Ma X."/>
            <person name="Wang X."/>
            <person name="Yssel A.E.J."/>
            <person name="Chaluvadi S.R."/>
            <person name="Johnson M."/>
            <person name="Gangashetty P."/>
            <person name="Hamidou F."/>
            <person name="Sanogo M.D."/>
            <person name="Zwaenepoel A."/>
            <person name="Wallace J."/>
            <person name="Van De Peer Y."/>
            <person name="Van Deynze A."/>
        </authorList>
    </citation>
    <scope>NUCLEOTIDE SEQUENCE</scope>
    <source>
        <tissue evidence="1">Leaves</tissue>
    </source>
</reference>
<dbReference type="PANTHER" id="PTHR47488">
    <property type="entry name" value="HEAVY METAL TRANSPORT/DETOXIFICATION SUPERFAMILY PROTEIN"/>
    <property type="match status" value="1"/>
</dbReference>
<dbReference type="Proteomes" id="UP000636709">
    <property type="component" value="Unassembled WGS sequence"/>
</dbReference>
<dbReference type="PANTHER" id="PTHR47488:SF22">
    <property type="entry name" value="HEAVY METAL-ASSOCIATED DOMAIN CONTAINING PROTEIN, EXPRESSED"/>
    <property type="match status" value="1"/>
</dbReference>
<evidence type="ECO:0000313" key="1">
    <source>
        <dbReference type="EMBL" id="KAF8715441.1"/>
    </source>
</evidence>
<dbReference type="Gramene" id="Dexi7B01G0006180.1">
    <property type="protein sequence ID" value="Dexi7B01G0006180.1:cds"/>
    <property type="gene ID" value="Dexi7B01G0006180"/>
</dbReference>
<dbReference type="EMBL" id="JACEFO010001732">
    <property type="protein sequence ID" value="KAF8715441.1"/>
    <property type="molecule type" value="Genomic_DNA"/>
</dbReference>
<name>A0A835ER80_9POAL</name>
<comment type="caution">
    <text evidence="1">The sequence shown here is derived from an EMBL/GenBank/DDBJ whole genome shotgun (WGS) entry which is preliminary data.</text>
</comment>
<keyword evidence="2" id="KW-1185">Reference proteome</keyword>
<dbReference type="AlphaFoldDB" id="A0A835ER80"/>
<proteinExistence type="predicted"/>